<dbReference type="InterPro" id="IPR042538">
    <property type="entry name" value="Nucleoporin_Nup155_C_3"/>
</dbReference>
<dbReference type="GO" id="GO:0006606">
    <property type="term" value="P:protein import into nucleus"/>
    <property type="evidence" value="ECO:0007669"/>
    <property type="project" value="TreeGrafter"/>
</dbReference>
<dbReference type="GO" id="GO:0017056">
    <property type="term" value="F:structural constituent of nuclear pore"/>
    <property type="evidence" value="ECO:0007669"/>
    <property type="project" value="InterPro"/>
</dbReference>
<dbReference type="InterPro" id="IPR004870">
    <property type="entry name" value="Nucleoporin_Nup155"/>
</dbReference>
<protein>
    <submittedName>
        <fullName evidence="7">25228_t:CDS:1</fullName>
    </submittedName>
</protein>
<dbReference type="Gene3D" id="1.25.40.440">
    <property type="entry name" value="Nucleoporin, helical domain, central subdomain"/>
    <property type="match status" value="1"/>
</dbReference>
<feature type="domain" description="Nucleoporin Nup133/Nup155-like C-terminal" evidence="5">
    <location>
        <begin position="527"/>
        <end position="1145"/>
    </location>
</feature>
<gene>
    <name evidence="7" type="ORF">CPELLU_LOCUS2921</name>
</gene>
<keyword evidence="3" id="KW-0813">Transport</keyword>
<accession>A0A9N8ZXT9</accession>
<reference evidence="7" key="1">
    <citation type="submission" date="2021-06" db="EMBL/GenBank/DDBJ databases">
        <authorList>
            <person name="Kallberg Y."/>
            <person name="Tangrot J."/>
            <person name="Rosling A."/>
        </authorList>
    </citation>
    <scope>NUCLEOTIDE SEQUENCE</scope>
    <source>
        <strain evidence="7">FL966</strain>
    </source>
</reference>
<dbReference type="OrthoDB" id="338970at2759"/>
<dbReference type="InterPro" id="IPR042533">
    <property type="entry name" value="Nucleoporin_Nup155_C_1"/>
</dbReference>
<dbReference type="InterPro" id="IPR014908">
    <property type="entry name" value="Nucleoporin_Nup133/Nup155_N"/>
</dbReference>
<dbReference type="Pfam" id="PF03177">
    <property type="entry name" value="Nucleoporin_C"/>
    <property type="match status" value="1"/>
</dbReference>
<comment type="similarity">
    <text evidence="2">Belongs to the non-repetitive/WGA-negative nucleoporin family.</text>
</comment>
<keyword evidence="8" id="KW-1185">Reference proteome</keyword>
<dbReference type="EMBL" id="CAJVQA010001338">
    <property type="protein sequence ID" value="CAG8511106.1"/>
    <property type="molecule type" value="Genomic_DNA"/>
</dbReference>
<dbReference type="InterPro" id="IPR007187">
    <property type="entry name" value="Nucleoporin_Nup133/Nup155_C"/>
</dbReference>
<evidence type="ECO:0000259" key="5">
    <source>
        <dbReference type="Pfam" id="PF03177"/>
    </source>
</evidence>
<name>A0A9N8ZXT9_9GLOM</name>
<sequence length="1189" mass="136533">MATKEEIINAKVALDNRFLGLLFRQSVDRGQDRYKEVISETVPFRQENIIPLPPRLREIVESTTHGIHVLLGCLPYINAVYFVVNDNLFIWEYDKGNNDNAIAHIDVHPLQDQIIKGVGLVKPKAGRFIDNAHYVLVIATDKAIYVFGFSSTPDGIIFHDMSSDRYRTDYSKKEIGSIIGTDDGRIFLIDAGELCELVYEDEGWFSKPCRLEIHSQSSISQHLRWIWQTSSDYKSIAIDDTRHMLYVMSAYRIEAFYIQKDAALRLIGTYSINDDKSMMLKGHLVSIHSILNTDSPYFWLLAVTNTGHRGYFTCYMGNRGYNWWLYSETPAMLKTKEPNGLYILEVHDPPPQNQQPMPQQTRLEYQKFRYSHGIFFAQRREGGIEMLSTTSPNYGLMFSRFIQNQEPIFSEHHYTAPLPSIFDIQEVYDPLYDPKKSDEYSNELINQFNAPTRKFILYTLNGIIIWAKQRPVDHLENMLKKSHNREALKSFIENYGTEQTTAMCLLIANNESHAFMQTFAASYNTIYEGFAFCLARILRPIWRQRILKPSPNNTNPDRRDTNIPELILKSIVFKLTKLKEFCDRHPMFKSPPQMLGDASTAQSASLSSLYDLLVTLSDAIGFILLMIEYNLPEIIANISKSSQQVVFQSTYEKLVTDQQVRSSWHDLVLAIIKRESGRVDNLSRNLELRCPTFCNAAETKMYQGYEALQRAKKNEDEHTTKEALRNSLNIFCECINILTYGTLNNLCQDYKTFGFYEGAIELLLKAAQSFDLVPEKRNSILDLVIDTLRDAGVFADGIQRHAHSFSPVLQKALNLGTSLNDRTFLFAVYDEFLGADSIPQLFQPPAPYLEEYLNSSTDLTSPITRKKLDLYCDFCVTHRQYLKAAKVKEYIAKNPGSGINLQERLHYLSHAVGQAESAKELSETRDVIEALHKYRNDLELAQIQFDIYMAIYSIPDIEYNNLAVLKGKPDKAAMLARLDQQLYDAQTLLKEFVIPFGLVERELSLVHAVEVIPSREDISQIWKKIMQKATKKAGETGSLQPITEVVVESGRKYYPHDLRVFPMDTIVGEIADYLIKRRIDEPGCIAGILKQANVAFCDLFNTFNTLISFRSAPFNSQEGICLLLKELAFILNLWMKSVEERYDIEPRSIHGMVSNYLTLIDHHSLGQSFSHEFLEIQRKLETFSTIMEY</sequence>
<evidence type="ECO:0000256" key="1">
    <source>
        <dbReference type="ARBA" id="ARBA00004123"/>
    </source>
</evidence>
<evidence type="ECO:0000256" key="4">
    <source>
        <dbReference type="ARBA" id="ARBA00023242"/>
    </source>
</evidence>
<proteinExistence type="inferred from homology"/>
<keyword evidence="4" id="KW-0539">Nucleus</keyword>
<dbReference type="Proteomes" id="UP000789759">
    <property type="component" value="Unassembled WGS sequence"/>
</dbReference>
<evidence type="ECO:0000313" key="8">
    <source>
        <dbReference type="Proteomes" id="UP000789759"/>
    </source>
</evidence>
<evidence type="ECO:0000313" key="7">
    <source>
        <dbReference type="EMBL" id="CAG8511106.1"/>
    </source>
</evidence>
<dbReference type="Gene3D" id="1.20.120.1880">
    <property type="entry name" value="Nucleoporin, helical C-terminal domain"/>
    <property type="match status" value="1"/>
</dbReference>
<dbReference type="AlphaFoldDB" id="A0A9N8ZXT9"/>
<evidence type="ECO:0000256" key="2">
    <source>
        <dbReference type="ARBA" id="ARBA00007373"/>
    </source>
</evidence>
<evidence type="ECO:0000256" key="3">
    <source>
        <dbReference type="ARBA" id="ARBA00022448"/>
    </source>
</evidence>
<feature type="domain" description="Nucleoporin Nup133/Nup155-like N-terminal" evidence="6">
    <location>
        <begin position="47"/>
        <end position="465"/>
    </location>
</feature>
<dbReference type="Pfam" id="PF08801">
    <property type="entry name" value="Nucleoporin_N"/>
    <property type="match status" value="1"/>
</dbReference>
<dbReference type="GO" id="GO:0036228">
    <property type="term" value="P:protein localization to nuclear inner membrane"/>
    <property type="evidence" value="ECO:0007669"/>
    <property type="project" value="TreeGrafter"/>
</dbReference>
<comment type="caution">
    <text evidence="7">The sequence shown here is derived from an EMBL/GenBank/DDBJ whole genome shotgun (WGS) entry which is preliminary data.</text>
</comment>
<dbReference type="Gene3D" id="1.25.40.450">
    <property type="entry name" value="Nucleoporin, helical domain, N-terminal subdomain"/>
    <property type="match status" value="1"/>
</dbReference>
<dbReference type="GO" id="GO:0000972">
    <property type="term" value="P:transcription-dependent tethering of RNA polymerase II gene DNA at nuclear periphery"/>
    <property type="evidence" value="ECO:0007669"/>
    <property type="project" value="TreeGrafter"/>
</dbReference>
<dbReference type="Gene3D" id="1.20.58.1780">
    <property type="match status" value="1"/>
</dbReference>
<dbReference type="PANTHER" id="PTHR10350:SF6">
    <property type="entry name" value="NUCLEAR PORE COMPLEX PROTEIN NUP155"/>
    <property type="match status" value="1"/>
</dbReference>
<comment type="subcellular location">
    <subcellularLocation>
        <location evidence="1">Nucleus</location>
    </subcellularLocation>
</comment>
<dbReference type="InterPro" id="IPR042537">
    <property type="entry name" value="Nucleoporin_Nup155_C_2"/>
</dbReference>
<dbReference type="PANTHER" id="PTHR10350">
    <property type="entry name" value="NUCLEAR PORE COMPLEX PROTEIN NUP155"/>
    <property type="match status" value="1"/>
</dbReference>
<organism evidence="7 8">
    <name type="scientific">Cetraspora pellucida</name>
    <dbReference type="NCBI Taxonomy" id="1433469"/>
    <lineage>
        <taxon>Eukaryota</taxon>
        <taxon>Fungi</taxon>
        <taxon>Fungi incertae sedis</taxon>
        <taxon>Mucoromycota</taxon>
        <taxon>Glomeromycotina</taxon>
        <taxon>Glomeromycetes</taxon>
        <taxon>Diversisporales</taxon>
        <taxon>Gigasporaceae</taxon>
        <taxon>Cetraspora</taxon>
    </lineage>
</organism>
<evidence type="ECO:0000259" key="6">
    <source>
        <dbReference type="Pfam" id="PF08801"/>
    </source>
</evidence>
<dbReference type="GO" id="GO:0044611">
    <property type="term" value="C:nuclear pore inner ring"/>
    <property type="evidence" value="ECO:0007669"/>
    <property type="project" value="TreeGrafter"/>
</dbReference>
<dbReference type="GO" id="GO:0006405">
    <property type="term" value="P:RNA export from nucleus"/>
    <property type="evidence" value="ECO:0007669"/>
    <property type="project" value="TreeGrafter"/>
</dbReference>